<dbReference type="PATRIC" id="fig|29343.3.peg.602"/>
<evidence type="ECO:0000259" key="2">
    <source>
        <dbReference type="Pfam" id="PF13240"/>
    </source>
</evidence>
<protein>
    <recommendedName>
        <fullName evidence="2">Zinc-ribbon domain-containing protein</fullName>
    </recommendedName>
</protein>
<keyword evidence="1" id="KW-1133">Transmembrane helix</keyword>
<dbReference type="HOGENOM" id="CLU_1841620_0_0_9"/>
<reference evidence="4" key="1">
    <citation type="submission" date="2014-07" db="EMBL/GenBank/DDBJ databases">
        <authorList>
            <person name="Wibberg D."/>
        </authorList>
    </citation>
    <scope>NUCLEOTIDE SEQUENCE [LARGE SCALE GENOMIC DNA]</scope>
    <source>
        <strain evidence="4">DG5</strain>
    </source>
</reference>
<keyword evidence="1" id="KW-0472">Membrane</keyword>
<organism evidence="3 4">
    <name type="scientific">[Clostridium] cellulosi</name>
    <dbReference type="NCBI Taxonomy" id="29343"/>
    <lineage>
        <taxon>Bacteria</taxon>
        <taxon>Bacillati</taxon>
        <taxon>Bacillota</taxon>
        <taxon>Clostridia</taxon>
        <taxon>Eubacteriales</taxon>
        <taxon>Oscillospiraceae</taxon>
        <taxon>Oscillospiraceae incertae sedis</taxon>
    </lineage>
</organism>
<dbReference type="Proteomes" id="UP000032431">
    <property type="component" value="Chromosome I"/>
</dbReference>
<name>A0A078KRG1_9FIRM</name>
<evidence type="ECO:0000313" key="3">
    <source>
        <dbReference type="EMBL" id="CDZ23714.1"/>
    </source>
</evidence>
<proteinExistence type="predicted"/>
<feature type="domain" description="Zinc-ribbon" evidence="2">
    <location>
        <begin position="3"/>
        <end position="22"/>
    </location>
</feature>
<gene>
    <name evidence="3" type="ORF">CCDG5_0583</name>
</gene>
<feature type="transmembrane region" description="Helical" evidence="1">
    <location>
        <begin position="110"/>
        <end position="136"/>
    </location>
</feature>
<sequence>MKYCIRCGTALDDSSRFCSNCGLKQPLMETCCRPAASGALEIAPVAPQAQSKPTAPPRIKGQLPILIWSLILIPIFNPIGTVLGAIASLLCLIADTEKDLDSGFDKIDTALYMCIIATVFDIGTFVFFIIFIIMGFPQH</sequence>
<accession>A0A078KRG1</accession>
<dbReference type="Pfam" id="PF13240">
    <property type="entry name" value="Zn_Ribbon_1"/>
    <property type="match status" value="1"/>
</dbReference>
<evidence type="ECO:0000313" key="4">
    <source>
        <dbReference type="Proteomes" id="UP000032431"/>
    </source>
</evidence>
<keyword evidence="4" id="KW-1185">Reference proteome</keyword>
<feature type="transmembrane region" description="Helical" evidence="1">
    <location>
        <begin position="65"/>
        <end position="90"/>
    </location>
</feature>
<keyword evidence="1" id="KW-0812">Transmembrane</keyword>
<evidence type="ECO:0000256" key="1">
    <source>
        <dbReference type="SAM" id="Phobius"/>
    </source>
</evidence>
<dbReference type="EMBL" id="LM995447">
    <property type="protein sequence ID" value="CDZ23714.1"/>
    <property type="molecule type" value="Genomic_DNA"/>
</dbReference>
<dbReference type="InterPro" id="IPR026870">
    <property type="entry name" value="Zinc_ribbon_dom"/>
</dbReference>
<dbReference type="OrthoDB" id="1828400at2"/>
<dbReference type="AlphaFoldDB" id="A0A078KRG1"/>
<dbReference type="KEGG" id="ccel:CCDG5_0583"/>